<feature type="compositionally biased region" description="Basic residues" evidence="1">
    <location>
        <begin position="39"/>
        <end position="50"/>
    </location>
</feature>
<dbReference type="STRING" id="8078.ENSFHEP00000010898"/>
<dbReference type="Proteomes" id="UP000265000">
    <property type="component" value="Unplaced"/>
</dbReference>
<accession>A0A3Q2T816</accession>
<reference evidence="2" key="1">
    <citation type="submission" date="2025-08" db="UniProtKB">
        <authorList>
            <consortium name="Ensembl"/>
        </authorList>
    </citation>
    <scope>IDENTIFICATION</scope>
</reference>
<organism evidence="2 3">
    <name type="scientific">Fundulus heteroclitus</name>
    <name type="common">Killifish</name>
    <name type="synonym">Mummichog</name>
    <dbReference type="NCBI Taxonomy" id="8078"/>
    <lineage>
        <taxon>Eukaryota</taxon>
        <taxon>Metazoa</taxon>
        <taxon>Chordata</taxon>
        <taxon>Craniata</taxon>
        <taxon>Vertebrata</taxon>
        <taxon>Euteleostomi</taxon>
        <taxon>Actinopterygii</taxon>
        <taxon>Neopterygii</taxon>
        <taxon>Teleostei</taxon>
        <taxon>Neoteleostei</taxon>
        <taxon>Acanthomorphata</taxon>
        <taxon>Ovalentaria</taxon>
        <taxon>Atherinomorphae</taxon>
        <taxon>Cyprinodontiformes</taxon>
        <taxon>Fundulidae</taxon>
        <taxon>Fundulus</taxon>
    </lineage>
</organism>
<dbReference type="InterPro" id="IPR029280">
    <property type="entry name" value="LNP1"/>
</dbReference>
<evidence type="ECO:0000256" key="1">
    <source>
        <dbReference type="SAM" id="MobiDB-lite"/>
    </source>
</evidence>
<reference evidence="2" key="2">
    <citation type="submission" date="2025-09" db="UniProtKB">
        <authorList>
            <consortium name="Ensembl"/>
        </authorList>
    </citation>
    <scope>IDENTIFICATION</scope>
</reference>
<name>A0A3Q2T816_FUNHE</name>
<dbReference type="Pfam" id="PF15419">
    <property type="entry name" value="LNP1"/>
    <property type="match status" value="1"/>
</dbReference>
<dbReference type="AlphaFoldDB" id="A0A3Q2T816"/>
<dbReference type="Ensembl" id="ENSFHET00000017746.1">
    <property type="protein sequence ID" value="ENSFHEP00000010898.1"/>
    <property type="gene ID" value="ENSFHEG00000012266.1"/>
</dbReference>
<keyword evidence="3" id="KW-1185">Reference proteome</keyword>
<dbReference type="GeneTree" id="ENSGT01030000234818"/>
<proteinExistence type="predicted"/>
<evidence type="ECO:0000313" key="2">
    <source>
        <dbReference type="Ensembl" id="ENSFHEP00000010898.1"/>
    </source>
</evidence>
<dbReference type="PANTHER" id="PTHR35667">
    <property type="entry name" value="LEUKEMIA NUP98 FUSION PARTNER 1"/>
    <property type="match status" value="1"/>
</dbReference>
<evidence type="ECO:0000313" key="3">
    <source>
        <dbReference type="Proteomes" id="UP000265000"/>
    </source>
</evidence>
<evidence type="ECO:0008006" key="4">
    <source>
        <dbReference type="Google" id="ProtNLM"/>
    </source>
</evidence>
<dbReference type="PANTHER" id="PTHR35667:SF1">
    <property type="entry name" value="LEUKEMIA NUP98 FUSION PARTNER 1"/>
    <property type="match status" value="1"/>
</dbReference>
<protein>
    <recommendedName>
        <fullName evidence="4">Leukemia NUP98 fusion partner 1</fullName>
    </recommendedName>
</protein>
<sequence>MSLRLLPAIVMENDEDDDGNFTSWMSSYWGHGTDAGHSRERKRSFRRPSKAHIDRRASLPTPNDVI</sequence>
<feature type="region of interest" description="Disordered" evidence="1">
    <location>
        <begin position="31"/>
        <end position="66"/>
    </location>
</feature>